<dbReference type="InterPro" id="IPR032421">
    <property type="entry name" value="PMT_4TMC"/>
</dbReference>
<dbReference type="OrthoDB" id="292747at2759"/>
<dbReference type="Pfam" id="PF02815">
    <property type="entry name" value="MIR"/>
    <property type="match status" value="1"/>
</dbReference>
<feature type="transmembrane region" description="Helical" evidence="15">
    <location>
        <begin position="100"/>
        <end position="118"/>
    </location>
</feature>
<dbReference type="InterPro" id="IPR003342">
    <property type="entry name" value="ArnT-like_N"/>
</dbReference>
<feature type="transmembrane region" description="Helical" evidence="15">
    <location>
        <begin position="528"/>
        <end position="549"/>
    </location>
</feature>
<feature type="domain" description="MIR" evidence="17">
    <location>
        <begin position="328"/>
        <end position="386"/>
    </location>
</feature>
<keyword evidence="7 15" id="KW-0812">Transmembrane</keyword>
<evidence type="ECO:0000256" key="7">
    <source>
        <dbReference type="ARBA" id="ARBA00022692"/>
    </source>
</evidence>
<comment type="function">
    <text evidence="15">Transfers mannose from Dol-P-mannose to Ser or Thr residues on proteins.</text>
</comment>
<comment type="caution">
    <text evidence="18">The sequence shown here is derived from an EMBL/GenBank/DDBJ whole genome shotgun (WGS) entry which is preliminary data.</text>
</comment>
<keyword evidence="6 15" id="KW-0808">Transferase</keyword>
<keyword evidence="10 15" id="KW-1133">Transmembrane helix</keyword>
<sequence length="719" mass="83632">MALRLNNESPEMNHFGSGYVKHRKKAQDYKGILSDDTLLKNNLKKKKNFKSFGEIPLNDRYNLLGLFIISVFVRLYSIGYPASIVQYIKRSFFLDYDPPLVKLLFSFIGLLCGFNNVFDENKDYIELGIPYVALRFMSGIMGAFLIPIAYLTIKSAGFSKIAAFLVSALLIFASLTFTAFTFLMWVKFYTEEKRPFKLWWWVWMALTGVGLGLTISEHCVNGLKFQRKFGRFFHDDLYRSFSNKLPMDVAFDSIITLKHVVTGGYLHSHQVPYPRSEDDDICMVKFAESSEKPESSQDSEDSQEPQNLHEPQVLRDLHEPQDLQEPILDWIYDGALIHLEHVKTGRSLHSNTTIAPVSDGDFQKEVSARLFDGFLDTTDLWNVEIAEHDKSDPESSKRVRTIRTKFRLYNHERGCYLFSHFIKLPAWGSDEIEVTCATDGIYQNSLWYIESNSHPDLPEDTEMANYKKIGLFRKFYESHIAMWGYRIERDSSIRKFGRPLSWLFLNSSINFWEDIKEERQIYLFGNPLVWWTSTLAVFGFVIAKLGMLLLEKRGYKDYSTVKAKHFESWAAIFFIGWLSHYFPYLLGFGSSYLYFYFPSLYFAILLIGIGFDLLTDRLTVTNRITIAAIFLLASVYVFTLFLPITYGGSWTRSECNKVKLLNSWEFCDLYDKDYLEEEAIIEIDYDNSPGEYYTKSPAYLTQSVEATYNYKTLEMEWSE</sequence>
<feature type="transmembrane region" description="Helical" evidence="15">
    <location>
        <begin position="61"/>
        <end position="80"/>
    </location>
</feature>
<feature type="transmembrane region" description="Helical" evidence="15">
    <location>
        <begin position="198"/>
        <end position="216"/>
    </location>
</feature>
<keyword evidence="9 15" id="KW-0256">Endoplasmic reticulum</keyword>
<feature type="transmembrane region" description="Helical" evidence="15">
    <location>
        <begin position="569"/>
        <end position="587"/>
    </location>
</feature>
<gene>
    <name evidence="18" type="ORF">DERYTH_LOCUS2720</name>
</gene>
<evidence type="ECO:0000256" key="4">
    <source>
        <dbReference type="ARBA" id="ARBA00012839"/>
    </source>
</evidence>
<evidence type="ECO:0000256" key="8">
    <source>
        <dbReference type="ARBA" id="ARBA00022737"/>
    </source>
</evidence>
<feature type="region of interest" description="Disordered" evidence="16">
    <location>
        <begin position="289"/>
        <end position="308"/>
    </location>
</feature>
<comment type="similarity">
    <text evidence="3 15">Belongs to the glycosyltransferase 39 family.</text>
</comment>
<dbReference type="EMBL" id="CAJVPY010000894">
    <property type="protein sequence ID" value="CAG8497380.1"/>
    <property type="molecule type" value="Genomic_DNA"/>
</dbReference>
<feature type="transmembrane region" description="Helical" evidence="15">
    <location>
        <begin position="162"/>
        <end position="186"/>
    </location>
</feature>
<accession>A0A9N8ZJ23</accession>
<evidence type="ECO:0000256" key="3">
    <source>
        <dbReference type="ARBA" id="ARBA00007222"/>
    </source>
</evidence>
<evidence type="ECO:0000256" key="14">
    <source>
        <dbReference type="ARBA" id="ARBA00045102"/>
    </source>
</evidence>
<evidence type="ECO:0000256" key="1">
    <source>
        <dbReference type="ARBA" id="ARBA00004477"/>
    </source>
</evidence>
<evidence type="ECO:0000259" key="17">
    <source>
        <dbReference type="PROSITE" id="PS50919"/>
    </source>
</evidence>
<proteinExistence type="inferred from homology"/>
<keyword evidence="5 15" id="KW-0328">Glycosyltransferase</keyword>
<dbReference type="SUPFAM" id="SSF82109">
    <property type="entry name" value="MIR domain"/>
    <property type="match status" value="1"/>
</dbReference>
<evidence type="ECO:0000256" key="13">
    <source>
        <dbReference type="ARBA" id="ARBA00045085"/>
    </source>
</evidence>
<keyword evidence="11 15" id="KW-0472">Membrane</keyword>
<evidence type="ECO:0000256" key="9">
    <source>
        <dbReference type="ARBA" id="ARBA00022824"/>
    </source>
</evidence>
<evidence type="ECO:0000313" key="19">
    <source>
        <dbReference type="Proteomes" id="UP000789405"/>
    </source>
</evidence>
<dbReference type="Pfam" id="PF02366">
    <property type="entry name" value="PMT"/>
    <property type="match status" value="1"/>
</dbReference>
<feature type="transmembrane region" description="Helical" evidence="15">
    <location>
        <begin position="130"/>
        <end position="150"/>
    </location>
</feature>
<evidence type="ECO:0000256" key="15">
    <source>
        <dbReference type="RuleBase" id="RU367007"/>
    </source>
</evidence>
<dbReference type="InterPro" id="IPR016093">
    <property type="entry name" value="MIR_motif"/>
</dbReference>
<feature type="transmembrane region" description="Helical" evidence="15">
    <location>
        <begin position="593"/>
        <end position="614"/>
    </location>
</feature>
<evidence type="ECO:0000256" key="10">
    <source>
        <dbReference type="ARBA" id="ARBA00022989"/>
    </source>
</evidence>
<name>A0A9N8ZJ23_9GLOM</name>
<evidence type="ECO:0000256" key="16">
    <source>
        <dbReference type="SAM" id="MobiDB-lite"/>
    </source>
</evidence>
<evidence type="ECO:0000313" key="18">
    <source>
        <dbReference type="EMBL" id="CAG8497380.1"/>
    </source>
</evidence>
<dbReference type="Gene3D" id="2.80.10.50">
    <property type="match status" value="1"/>
</dbReference>
<keyword evidence="8" id="KW-0677">Repeat</keyword>
<dbReference type="PANTHER" id="PTHR10050">
    <property type="entry name" value="DOLICHYL-PHOSPHATE-MANNOSE--PROTEIN MANNOSYLTRANSFERASE"/>
    <property type="match status" value="1"/>
</dbReference>
<protein>
    <recommendedName>
        <fullName evidence="4 15">Dolichyl-phosphate-mannose--protein mannosyltransferase</fullName>
        <ecNumber evidence="4 15">2.4.1.109</ecNumber>
    </recommendedName>
</protein>
<evidence type="ECO:0000256" key="2">
    <source>
        <dbReference type="ARBA" id="ARBA00004922"/>
    </source>
</evidence>
<dbReference type="GO" id="GO:0004169">
    <property type="term" value="F:dolichyl-phosphate-mannose-protein mannosyltransferase activity"/>
    <property type="evidence" value="ECO:0007669"/>
    <property type="project" value="UniProtKB-UniRule"/>
</dbReference>
<dbReference type="InterPro" id="IPR027005">
    <property type="entry name" value="PMT-like"/>
</dbReference>
<dbReference type="Pfam" id="PF16192">
    <property type="entry name" value="PMT_4TMC"/>
    <property type="match status" value="1"/>
</dbReference>
<feature type="domain" description="MIR" evidence="17">
    <location>
        <begin position="396"/>
        <end position="452"/>
    </location>
</feature>
<comment type="subcellular location">
    <subcellularLocation>
        <location evidence="1 15">Endoplasmic reticulum membrane</location>
        <topology evidence="1 15">Multi-pass membrane protein</topology>
    </subcellularLocation>
</comment>
<dbReference type="Proteomes" id="UP000789405">
    <property type="component" value="Unassembled WGS sequence"/>
</dbReference>
<evidence type="ECO:0000256" key="11">
    <source>
        <dbReference type="ARBA" id="ARBA00023136"/>
    </source>
</evidence>
<comment type="catalytic activity">
    <reaction evidence="13 15">
        <text>a di-trans,poly-cis-dolichyl beta-D-mannosyl phosphate + L-threonyl-[protein] = 3-O-(alpha-D-mannosyl)-L-threonyl-[protein] + a di-trans,poly-cis-dolichyl phosphate + H(+)</text>
        <dbReference type="Rhea" id="RHEA:53396"/>
        <dbReference type="Rhea" id="RHEA-COMP:11060"/>
        <dbReference type="Rhea" id="RHEA-COMP:13547"/>
        <dbReference type="Rhea" id="RHEA-COMP:19498"/>
        <dbReference type="Rhea" id="RHEA-COMP:19501"/>
        <dbReference type="ChEBI" id="CHEBI:15378"/>
        <dbReference type="ChEBI" id="CHEBI:30013"/>
        <dbReference type="ChEBI" id="CHEBI:57683"/>
        <dbReference type="ChEBI" id="CHEBI:58211"/>
        <dbReference type="ChEBI" id="CHEBI:137323"/>
        <dbReference type="EC" id="2.4.1.109"/>
    </reaction>
</comment>
<dbReference type="PROSITE" id="PS50919">
    <property type="entry name" value="MIR"/>
    <property type="match status" value="2"/>
</dbReference>
<organism evidence="18 19">
    <name type="scientific">Dentiscutata erythropus</name>
    <dbReference type="NCBI Taxonomy" id="1348616"/>
    <lineage>
        <taxon>Eukaryota</taxon>
        <taxon>Fungi</taxon>
        <taxon>Fungi incertae sedis</taxon>
        <taxon>Mucoromycota</taxon>
        <taxon>Glomeromycotina</taxon>
        <taxon>Glomeromycetes</taxon>
        <taxon>Diversisporales</taxon>
        <taxon>Gigasporaceae</taxon>
        <taxon>Dentiscutata</taxon>
    </lineage>
</organism>
<evidence type="ECO:0000256" key="12">
    <source>
        <dbReference type="ARBA" id="ARBA00023180"/>
    </source>
</evidence>
<dbReference type="SMART" id="SM00472">
    <property type="entry name" value="MIR"/>
    <property type="match status" value="3"/>
</dbReference>
<dbReference type="GO" id="GO:0005789">
    <property type="term" value="C:endoplasmic reticulum membrane"/>
    <property type="evidence" value="ECO:0007669"/>
    <property type="project" value="UniProtKB-SubCell"/>
</dbReference>
<dbReference type="AlphaFoldDB" id="A0A9N8ZJ23"/>
<evidence type="ECO:0000256" key="5">
    <source>
        <dbReference type="ARBA" id="ARBA00022676"/>
    </source>
</evidence>
<evidence type="ECO:0000256" key="6">
    <source>
        <dbReference type="ARBA" id="ARBA00022679"/>
    </source>
</evidence>
<dbReference type="EC" id="2.4.1.109" evidence="4 15"/>
<dbReference type="PANTHER" id="PTHR10050:SF50">
    <property type="entry name" value="DOLICHYL-PHOSPHATE-MANNOSE--PROTEIN MANNOSYLTRANSFERASE 1-RELATED"/>
    <property type="match status" value="1"/>
</dbReference>
<keyword evidence="19" id="KW-1185">Reference proteome</keyword>
<feature type="transmembrane region" description="Helical" evidence="15">
    <location>
        <begin position="626"/>
        <end position="646"/>
    </location>
</feature>
<dbReference type="InterPro" id="IPR036300">
    <property type="entry name" value="MIR_dom_sf"/>
</dbReference>
<comment type="pathway">
    <text evidence="2 15">Protein modification; protein glycosylation.</text>
</comment>
<keyword evidence="12" id="KW-0325">Glycoprotein</keyword>
<reference evidence="18" key="1">
    <citation type="submission" date="2021-06" db="EMBL/GenBank/DDBJ databases">
        <authorList>
            <person name="Kallberg Y."/>
            <person name="Tangrot J."/>
            <person name="Rosling A."/>
        </authorList>
    </citation>
    <scope>NUCLEOTIDE SEQUENCE</scope>
    <source>
        <strain evidence="18">MA453B</strain>
    </source>
</reference>
<comment type="catalytic activity">
    <reaction evidence="14 15">
        <text>a di-trans,poly-cis-dolichyl beta-D-mannosyl phosphate + L-seryl-[protein] = 3-O-(alpha-D-mannosyl)-L-seryl-[protein] + a di-trans,poly-cis-dolichyl phosphate + H(+)</text>
        <dbReference type="Rhea" id="RHEA:17377"/>
        <dbReference type="Rhea" id="RHEA-COMP:9863"/>
        <dbReference type="Rhea" id="RHEA-COMP:13546"/>
        <dbReference type="Rhea" id="RHEA-COMP:19498"/>
        <dbReference type="Rhea" id="RHEA-COMP:19501"/>
        <dbReference type="ChEBI" id="CHEBI:15378"/>
        <dbReference type="ChEBI" id="CHEBI:29999"/>
        <dbReference type="ChEBI" id="CHEBI:57683"/>
        <dbReference type="ChEBI" id="CHEBI:58211"/>
        <dbReference type="ChEBI" id="CHEBI:137321"/>
        <dbReference type="EC" id="2.4.1.109"/>
    </reaction>
</comment>